<protein>
    <recommendedName>
        <fullName evidence="12">SH3 domain-containing protein</fullName>
    </recommendedName>
</protein>
<evidence type="ECO:0000256" key="1">
    <source>
        <dbReference type="ARBA" id="ARBA00004245"/>
    </source>
</evidence>
<keyword evidence="14" id="KW-1185">Reference proteome</keyword>
<dbReference type="GO" id="GO:0098858">
    <property type="term" value="C:actin-based cell projection"/>
    <property type="evidence" value="ECO:0007669"/>
    <property type="project" value="TreeGrafter"/>
</dbReference>
<evidence type="ECO:0000256" key="10">
    <source>
        <dbReference type="PROSITE-ProRule" id="PRU00192"/>
    </source>
</evidence>
<dbReference type="GO" id="GO:0005856">
    <property type="term" value="C:cytoskeleton"/>
    <property type="evidence" value="ECO:0007669"/>
    <property type="project" value="UniProtKB-SubCell"/>
</dbReference>
<keyword evidence="9" id="KW-0966">Cell projection</keyword>
<dbReference type="PRINTS" id="PR00452">
    <property type="entry name" value="SH3DOMAIN"/>
</dbReference>
<dbReference type="PANTHER" id="PTHR10460:SF0">
    <property type="entry name" value="ABELSON INTERACTING PROTEIN, ISOFORM D"/>
    <property type="match status" value="1"/>
</dbReference>
<name>A0AAV0XTP5_9HEMI</name>
<evidence type="ECO:0000256" key="5">
    <source>
        <dbReference type="ARBA" id="ARBA00022490"/>
    </source>
</evidence>
<reference evidence="13 14" key="1">
    <citation type="submission" date="2023-01" db="EMBL/GenBank/DDBJ databases">
        <authorList>
            <person name="Whitehead M."/>
        </authorList>
    </citation>
    <scope>NUCLEOTIDE SEQUENCE [LARGE SCALE GENOMIC DNA]</scope>
</reference>
<dbReference type="Gene3D" id="2.30.30.40">
    <property type="entry name" value="SH3 Domains"/>
    <property type="match status" value="1"/>
</dbReference>
<comment type="similarity">
    <text evidence="3">Belongs to the ABI family.</text>
</comment>
<dbReference type="GO" id="GO:0031209">
    <property type="term" value="C:SCAR complex"/>
    <property type="evidence" value="ECO:0007669"/>
    <property type="project" value="TreeGrafter"/>
</dbReference>
<dbReference type="InterPro" id="IPR001452">
    <property type="entry name" value="SH3_domain"/>
</dbReference>
<keyword evidence="5" id="KW-0963">Cytoplasm</keyword>
<keyword evidence="8" id="KW-0206">Cytoskeleton</keyword>
<dbReference type="GO" id="GO:0017124">
    <property type="term" value="F:SH3 domain binding"/>
    <property type="evidence" value="ECO:0007669"/>
    <property type="project" value="TreeGrafter"/>
</dbReference>
<dbReference type="PROSITE" id="PS50002">
    <property type="entry name" value="SH3"/>
    <property type="match status" value="1"/>
</dbReference>
<dbReference type="InterPro" id="IPR012849">
    <property type="entry name" value="Abl-interactor_HHR_dom"/>
</dbReference>
<dbReference type="CDD" id="cd11826">
    <property type="entry name" value="SH3_Abi"/>
    <property type="match status" value="1"/>
</dbReference>
<evidence type="ECO:0000256" key="11">
    <source>
        <dbReference type="SAM" id="MobiDB-lite"/>
    </source>
</evidence>
<evidence type="ECO:0000313" key="13">
    <source>
        <dbReference type="EMBL" id="CAI6371533.1"/>
    </source>
</evidence>
<evidence type="ECO:0000256" key="6">
    <source>
        <dbReference type="ARBA" id="ARBA00022553"/>
    </source>
</evidence>
<dbReference type="Proteomes" id="UP001160148">
    <property type="component" value="Unassembled WGS sequence"/>
</dbReference>
<dbReference type="GO" id="GO:0035591">
    <property type="term" value="F:signaling adaptor activity"/>
    <property type="evidence" value="ECO:0007669"/>
    <property type="project" value="TreeGrafter"/>
</dbReference>
<dbReference type="EMBL" id="CARXXK010001012">
    <property type="protein sequence ID" value="CAI6371533.1"/>
    <property type="molecule type" value="Genomic_DNA"/>
</dbReference>
<evidence type="ECO:0000313" key="14">
    <source>
        <dbReference type="Proteomes" id="UP001160148"/>
    </source>
</evidence>
<dbReference type="SUPFAM" id="SSF50044">
    <property type="entry name" value="SH3-domain"/>
    <property type="match status" value="1"/>
</dbReference>
<dbReference type="GO" id="GO:0001764">
    <property type="term" value="P:neuron migration"/>
    <property type="evidence" value="ECO:0007669"/>
    <property type="project" value="TreeGrafter"/>
</dbReference>
<dbReference type="GO" id="GO:0030027">
    <property type="term" value="C:lamellipodium"/>
    <property type="evidence" value="ECO:0007669"/>
    <property type="project" value="UniProtKB-SubCell"/>
</dbReference>
<keyword evidence="4 10" id="KW-0728">SH3 domain</keyword>
<feature type="compositionally biased region" description="Polar residues" evidence="11">
    <location>
        <begin position="699"/>
        <end position="724"/>
    </location>
</feature>
<organism evidence="13 14">
    <name type="scientific">Macrosiphum euphorbiae</name>
    <name type="common">potato aphid</name>
    <dbReference type="NCBI Taxonomy" id="13131"/>
    <lineage>
        <taxon>Eukaryota</taxon>
        <taxon>Metazoa</taxon>
        <taxon>Ecdysozoa</taxon>
        <taxon>Arthropoda</taxon>
        <taxon>Hexapoda</taxon>
        <taxon>Insecta</taxon>
        <taxon>Pterygota</taxon>
        <taxon>Neoptera</taxon>
        <taxon>Paraneoptera</taxon>
        <taxon>Hemiptera</taxon>
        <taxon>Sternorrhyncha</taxon>
        <taxon>Aphidomorpha</taxon>
        <taxon>Aphidoidea</taxon>
        <taxon>Aphididae</taxon>
        <taxon>Macrosiphini</taxon>
        <taxon>Macrosiphum</taxon>
    </lineage>
</organism>
<dbReference type="InterPro" id="IPR036028">
    <property type="entry name" value="SH3-like_dom_sf"/>
</dbReference>
<comment type="subcellular location">
    <subcellularLocation>
        <location evidence="2">Cell projection</location>
        <location evidence="2">Lamellipodium</location>
    </subcellularLocation>
    <subcellularLocation>
        <location evidence="1">Cytoplasm</location>
        <location evidence="1">Cytoskeleton</location>
    </subcellularLocation>
</comment>
<dbReference type="AlphaFoldDB" id="A0AAV0XTP5"/>
<dbReference type="Pfam" id="PF07815">
    <property type="entry name" value="Abi_HHR"/>
    <property type="match status" value="1"/>
</dbReference>
<keyword evidence="7" id="KW-0175">Coiled coil</keyword>
<dbReference type="SMART" id="SM00326">
    <property type="entry name" value="SH3"/>
    <property type="match status" value="1"/>
</dbReference>
<evidence type="ECO:0000259" key="12">
    <source>
        <dbReference type="PROSITE" id="PS50002"/>
    </source>
</evidence>
<dbReference type="Gene3D" id="6.10.140.1620">
    <property type="match status" value="1"/>
</dbReference>
<evidence type="ECO:0000256" key="7">
    <source>
        <dbReference type="ARBA" id="ARBA00023054"/>
    </source>
</evidence>
<feature type="region of interest" description="Disordered" evidence="11">
    <location>
        <begin position="699"/>
        <end position="736"/>
    </location>
</feature>
<evidence type="ECO:0000256" key="4">
    <source>
        <dbReference type="ARBA" id="ARBA00022443"/>
    </source>
</evidence>
<dbReference type="InterPro" id="IPR028455">
    <property type="entry name" value="ABI3_SH3"/>
</dbReference>
<feature type="domain" description="SH3" evidence="12">
    <location>
        <begin position="816"/>
        <end position="874"/>
    </location>
</feature>
<evidence type="ECO:0000256" key="8">
    <source>
        <dbReference type="ARBA" id="ARBA00023212"/>
    </source>
</evidence>
<accession>A0AAV0XTP5</accession>
<proteinExistence type="inferred from homology"/>
<dbReference type="PANTHER" id="PTHR10460">
    <property type="entry name" value="ABL INTERACTOR FAMILY MEMBER"/>
    <property type="match status" value="1"/>
</dbReference>
<evidence type="ECO:0000256" key="3">
    <source>
        <dbReference type="ARBA" id="ARBA00010020"/>
    </source>
</evidence>
<sequence>MPKTKKETVKDKKQCTSKKTAIKRIKRPVYKFNLHKILKNRQLEKNVWEQTAKHDEEMKVIDESYQELNETIDFEDNDKLPIESIHFDPAVLSNYNIPFKDSSDSDLTKLCMQRLQIMLIEGNELEASIHFNHLMKANWSPVFDIVQNILCKWSADLDTQTSDPSIEYQIKNYKNIKRHNFELVLNCISSSILKNNKTFCVDELLTIAKYTVTIYFHLGGQMINVLKRLFSVCIETALEKDNGSAIIVFAEELYSEHNEDNLLIMMVDLFLPLEGQILEKMYTYLTYKIFKLLLGKTDNKNTFPSSIKEWFVQDLLEMNYFKENPNKVLSSVVQLLEHVVFVFDLYQEDKKMHSMYNFLNSAIKHSGISDSIKLVNIIDQWRLRLFRLFVDRQAGTLGSSRESGLGSDSDNMAELAQLLQADIPEGRKSLTDSHVNLVRVAEYCEVNYFQAENKRLALEETKNYTTQSLASVACQINTLAYNFLQLLDLQTIQLSKMDSQINHIAQNVMIHKEIVARQEIGVLTTNKTTNRQHKIIAPANPEKPIKYVRKPIDFTALDDIGHGVRKTSCMVCQPISNSSSASTNMSFVGPAPTIKPPTPPAVIRATGSLSKGYREYRTTPAVAPRQVPSHYALNYLLAPPSLHTLNTRMEVGPDLLDHHLHQATFSSNTSQQSSTDHYYSNISQQSSTDHYHYLSNTSQLSSTDHFRSNLSQQSSTVHYSSNIPQKPPADHYRSNIPQLTTTDHYRANTSQLPGILKNSAQYYSSSAVVTSPQQQHTRQASASLPLPRPPEDYFGHIAAGSIVPQEPDLPGWVPKNYSEKVIAIYDYYADKDDELSFQENSVIYVLKKNDDGWWEGVMDGITGLFPGNYVEGCK</sequence>
<comment type="caution">
    <text evidence="13">The sequence shown here is derived from an EMBL/GenBank/DDBJ whole genome shotgun (WGS) entry which is preliminary data.</text>
</comment>
<evidence type="ECO:0000256" key="9">
    <source>
        <dbReference type="ARBA" id="ARBA00023273"/>
    </source>
</evidence>
<evidence type="ECO:0000256" key="2">
    <source>
        <dbReference type="ARBA" id="ARBA00004510"/>
    </source>
</evidence>
<dbReference type="Pfam" id="PF14604">
    <property type="entry name" value="SH3_9"/>
    <property type="match status" value="1"/>
</dbReference>
<keyword evidence="6" id="KW-0597">Phosphoprotein</keyword>
<gene>
    <name evidence="13" type="ORF">MEUPH1_LOCUS25529</name>
</gene>
<dbReference type="InterPro" id="IPR028457">
    <property type="entry name" value="ABI"/>
</dbReference>
<dbReference type="FunFam" id="2.30.30.40:FF:000002">
    <property type="entry name" value="abl interactor 1 isoform X1"/>
    <property type="match status" value="1"/>
</dbReference>